<dbReference type="EMBL" id="AZEC01000014">
    <property type="protein sequence ID" value="KRL10746.1"/>
    <property type="molecule type" value="Genomic_DNA"/>
</dbReference>
<evidence type="ECO:0000313" key="2">
    <source>
        <dbReference type="Proteomes" id="UP000051330"/>
    </source>
</evidence>
<comment type="caution">
    <text evidence="1">The sequence shown here is derived from an EMBL/GenBank/DDBJ whole genome shotgun (WGS) entry which is preliminary data.</text>
</comment>
<reference evidence="1 2" key="1">
    <citation type="journal article" date="2015" name="Genome Announc.">
        <title>Expanding the biotechnology potential of lactobacilli through comparative genomics of 213 strains and associated genera.</title>
        <authorList>
            <person name="Sun Z."/>
            <person name="Harris H.M."/>
            <person name="McCann A."/>
            <person name="Guo C."/>
            <person name="Argimon S."/>
            <person name="Zhang W."/>
            <person name="Yang X."/>
            <person name="Jeffery I.B."/>
            <person name="Cooney J.C."/>
            <person name="Kagawa T.F."/>
            <person name="Liu W."/>
            <person name="Song Y."/>
            <person name="Salvetti E."/>
            <person name="Wrobel A."/>
            <person name="Rasinkangas P."/>
            <person name="Parkhill J."/>
            <person name="Rea M.C."/>
            <person name="O'Sullivan O."/>
            <person name="Ritari J."/>
            <person name="Douillard F.P."/>
            <person name="Paul Ross R."/>
            <person name="Yang R."/>
            <person name="Briner A.E."/>
            <person name="Felis G.E."/>
            <person name="de Vos W.M."/>
            <person name="Barrangou R."/>
            <person name="Klaenhammer T.R."/>
            <person name="Caufield P.W."/>
            <person name="Cui Y."/>
            <person name="Zhang H."/>
            <person name="O'Toole P.W."/>
        </authorList>
    </citation>
    <scope>NUCLEOTIDE SEQUENCE [LARGE SCALE GENOMIC DNA]</scope>
    <source>
        <strain evidence="1 2">DSM 12744</strain>
    </source>
</reference>
<dbReference type="Proteomes" id="UP000051330">
    <property type="component" value="Unassembled WGS sequence"/>
</dbReference>
<name>A0A0R1N072_9LACO</name>
<sequence>MQYAANGADESLMVMINYECGDWVRYKDTSCRVLGHWHDKQWTDYLMLGVPESIGTFQGVKQVVRWKFVGTVLPDAVELIKRRPKNEAVEEG</sequence>
<evidence type="ECO:0000313" key="1">
    <source>
        <dbReference type="EMBL" id="KRL10746.1"/>
    </source>
</evidence>
<proteinExistence type="predicted"/>
<gene>
    <name evidence="1" type="ORF">FD09_GL000889</name>
</gene>
<dbReference type="STRING" id="1423792.FD09_GL000889"/>
<accession>A0A0R1N072</accession>
<keyword evidence="2" id="KW-1185">Reference proteome</keyword>
<protein>
    <submittedName>
        <fullName evidence="1">Uncharacterized protein</fullName>
    </submittedName>
</protein>
<organism evidence="1 2">
    <name type="scientific">Schleiferilactobacillus perolens DSM 12744</name>
    <dbReference type="NCBI Taxonomy" id="1423792"/>
    <lineage>
        <taxon>Bacteria</taxon>
        <taxon>Bacillati</taxon>
        <taxon>Bacillota</taxon>
        <taxon>Bacilli</taxon>
        <taxon>Lactobacillales</taxon>
        <taxon>Lactobacillaceae</taxon>
        <taxon>Schleiferilactobacillus</taxon>
    </lineage>
</organism>
<dbReference type="AlphaFoldDB" id="A0A0R1N072"/>